<dbReference type="SMART" id="SM00849">
    <property type="entry name" value="Lactamase_B"/>
    <property type="match status" value="1"/>
</dbReference>
<dbReference type="InterPro" id="IPR035680">
    <property type="entry name" value="Clx_II_MBL"/>
</dbReference>
<dbReference type="InterPro" id="IPR050110">
    <property type="entry name" value="Glyoxalase_II_hydrolase"/>
</dbReference>
<dbReference type="EMBL" id="CAJHUC010002558">
    <property type="protein sequence ID" value="CAD7703989.1"/>
    <property type="molecule type" value="Genomic_DNA"/>
</dbReference>
<evidence type="ECO:0000256" key="4">
    <source>
        <dbReference type="ARBA" id="ARBA00006759"/>
    </source>
</evidence>
<evidence type="ECO:0000256" key="1">
    <source>
        <dbReference type="ARBA" id="ARBA00001623"/>
    </source>
</evidence>
<comment type="catalytic activity">
    <reaction evidence="1">
        <text>an S-(2-hydroxyacyl)glutathione + H2O = a 2-hydroxy carboxylate + glutathione + H(+)</text>
        <dbReference type="Rhea" id="RHEA:21864"/>
        <dbReference type="ChEBI" id="CHEBI:15377"/>
        <dbReference type="ChEBI" id="CHEBI:15378"/>
        <dbReference type="ChEBI" id="CHEBI:57925"/>
        <dbReference type="ChEBI" id="CHEBI:58896"/>
        <dbReference type="ChEBI" id="CHEBI:71261"/>
        <dbReference type="EC" id="3.1.2.6"/>
    </reaction>
</comment>
<keyword evidence="12" id="KW-1185">Reference proteome</keyword>
<dbReference type="OrthoDB" id="515692at2759"/>
<dbReference type="HAMAP" id="MF_01374">
    <property type="entry name" value="Glyoxalase_2"/>
    <property type="match status" value="1"/>
</dbReference>
<dbReference type="CDD" id="cd07723">
    <property type="entry name" value="hydroxyacylglutathione_hydrolase_MBL-fold"/>
    <property type="match status" value="1"/>
</dbReference>
<dbReference type="PANTHER" id="PTHR43705">
    <property type="entry name" value="HYDROXYACYLGLUTATHIONE HYDROLASE"/>
    <property type="match status" value="1"/>
</dbReference>
<keyword evidence="8" id="KW-0862">Zinc</keyword>
<dbReference type="Pfam" id="PF16123">
    <property type="entry name" value="HAGH_C"/>
    <property type="match status" value="1"/>
</dbReference>
<evidence type="ECO:0000256" key="3">
    <source>
        <dbReference type="ARBA" id="ARBA00004963"/>
    </source>
</evidence>
<dbReference type="SUPFAM" id="SSF56281">
    <property type="entry name" value="Metallo-hydrolase/oxidoreductase"/>
    <property type="match status" value="1"/>
</dbReference>
<evidence type="ECO:0000256" key="7">
    <source>
        <dbReference type="ARBA" id="ARBA00022801"/>
    </source>
</evidence>
<dbReference type="GO" id="GO:0046872">
    <property type="term" value="F:metal ion binding"/>
    <property type="evidence" value="ECO:0007669"/>
    <property type="project" value="UniProtKB-KW"/>
</dbReference>
<dbReference type="InterPro" id="IPR032282">
    <property type="entry name" value="HAGH_C"/>
</dbReference>
<reference evidence="11" key="1">
    <citation type="submission" date="2020-12" db="EMBL/GenBank/DDBJ databases">
        <authorList>
            <person name="Iha C."/>
        </authorList>
    </citation>
    <scope>NUCLEOTIDE SEQUENCE</scope>
</reference>
<feature type="domain" description="Metallo-beta-lactamase" evidence="10">
    <location>
        <begin position="107"/>
        <end position="265"/>
    </location>
</feature>
<sequence>MWIDAASERASDRTVACRLFFSACNRSSWTARRWQRAQRWIAGIDADSTQVKLGMLASIGEGFLGRIATSSLASRFLSYLRSTSGMGVTELVMSDVLEVHRVPCLVDNYAWLLHEPKAGLTAIVDPSEVQPVVEALRKTGYNLDYIINTHHHWDHTGGNIALKDKYGCRVVGPDADRSRIPRIDISLKDGETWKFGELDMVTFDTPGHTMGHMSVYFPEAAAVFTGDTLFAMGCGRLFEGTAQQMWASLSRLSLLPPETKVFCGHEYTQANARFAISVDSENPKLIERKKVVDEMRSKGLATVPCTIAEERDTNPFLRAPDAAVRAKTGVPSGAPDAEAFAAVRRAKDSF</sequence>
<evidence type="ECO:0000313" key="11">
    <source>
        <dbReference type="EMBL" id="CAD7703989.1"/>
    </source>
</evidence>
<keyword evidence="7" id="KW-0378">Hydrolase</keyword>
<comment type="pathway">
    <text evidence="3">Secondary metabolite metabolism; methylglyoxal degradation; (R)-lactate from methylglyoxal: step 2/2.</text>
</comment>
<accession>A0A8S1JE57</accession>
<evidence type="ECO:0000256" key="9">
    <source>
        <dbReference type="ARBA" id="ARBA00031044"/>
    </source>
</evidence>
<dbReference type="PANTHER" id="PTHR43705:SF1">
    <property type="entry name" value="HYDROXYACYLGLUTATHIONE HYDROLASE GLOB"/>
    <property type="match status" value="1"/>
</dbReference>
<comment type="cofactor">
    <cofactor evidence="2">
        <name>Zn(2+)</name>
        <dbReference type="ChEBI" id="CHEBI:29105"/>
    </cofactor>
</comment>
<comment type="caution">
    <text evidence="11">The sequence shown here is derived from an EMBL/GenBank/DDBJ whole genome shotgun (WGS) entry which is preliminary data.</text>
</comment>
<evidence type="ECO:0000313" key="12">
    <source>
        <dbReference type="Proteomes" id="UP000708148"/>
    </source>
</evidence>
<organism evidence="11 12">
    <name type="scientific">Ostreobium quekettii</name>
    <dbReference type="NCBI Taxonomy" id="121088"/>
    <lineage>
        <taxon>Eukaryota</taxon>
        <taxon>Viridiplantae</taxon>
        <taxon>Chlorophyta</taxon>
        <taxon>core chlorophytes</taxon>
        <taxon>Ulvophyceae</taxon>
        <taxon>TCBD clade</taxon>
        <taxon>Bryopsidales</taxon>
        <taxon>Ostreobineae</taxon>
        <taxon>Ostreobiaceae</taxon>
        <taxon>Ostreobium</taxon>
    </lineage>
</organism>
<dbReference type="Proteomes" id="UP000708148">
    <property type="component" value="Unassembled WGS sequence"/>
</dbReference>
<evidence type="ECO:0000256" key="2">
    <source>
        <dbReference type="ARBA" id="ARBA00001947"/>
    </source>
</evidence>
<dbReference type="Pfam" id="PF00753">
    <property type="entry name" value="Lactamase_B"/>
    <property type="match status" value="1"/>
</dbReference>
<proteinExistence type="inferred from homology"/>
<dbReference type="AlphaFoldDB" id="A0A8S1JE57"/>
<dbReference type="Gene3D" id="3.60.15.10">
    <property type="entry name" value="Ribonuclease Z/Hydroxyacylglutathione hydrolase-like"/>
    <property type="match status" value="1"/>
</dbReference>
<name>A0A8S1JE57_9CHLO</name>
<dbReference type="InterPro" id="IPR017782">
    <property type="entry name" value="Hydroxyacylglutathione_Hdrlase"/>
</dbReference>
<evidence type="ECO:0000256" key="5">
    <source>
        <dbReference type="ARBA" id="ARBA00011917"/>
    </source>
</evidence>
<dbReference type="GO" id="GO:0004416">
    <property type="term" value="F:hydroxyacylglutathione hydrolase activity"/>
    <property type="evidence" value="ECO:0007669"/>
    <property type="project" value="UniProtKB-EC"/>
</dbReference>
<keyword evidence="6" id="KW-0479">Metal-binding</keyword>
<dbReference type="EC" id="3.1.2.6" evidence="5"/>
<dbReference type="GO" id="GO:0019243">
    <property type="term" value="P:methylglyoxal catabolic process to D-lactate via S-lactoyl-glutathione"/>
    <property type="evidence" value="ECO:0007669"/>
    <property type="project" value="InterPro"/>
</dbReference>
<evidence type="ECO:0000256" key="6">
    <source>
        <dbReference type="ARBA" id="ARBA00022723"/>
    </source>
</evidence>
<dbReference type="NCBIfam" id="TIGR03413">
    <property type="entry name" value="GSH_gloB"/>
    <property type="match status" value="1"/>
</dbReference>
<evidence type="ECO:0000259" key="10">
    <source>
        <dbReference type="SMART" id="SM00849"/>
    </source>
</evidence>
<evidence type="ECO:0000256" key="8">
    <source>
        <dbReference type="ARBA" id="ARBA00022833"/>
    </source>
</evidence>
<gene>
    <name evidence="11" type="ORF">OSTQU699_LOCUS9346</name>
</gene>
<dbReference type="InterPro" id="IPR036866">
    <property type="entry name" value="RibonucZ/Hydroxyglut_hydro"/>
</dbReference>
<dbReference type="InterPro" id="IPR001279">
    <property type="entry name" value="Metallo-B-lactamas"/>
</dbReference>
<comment type="similarity">
    <text evidence="4">Belongs to the metallo-beta-lactamase superfamily. Glyoxalase II family.</text>
</comment>
<protein>
    <recommendedName>
        <fullName evidence="5">hydroxyacylglutathione hydrolase</fullName>
        <ecNumber evidence="5">3.1.2.6</ecNumber>
    </recommendedName>
    <alternativeName>
        <fullName evidence="9">Glyoxalase II</fullName>
    </alternativeName>
</protein>